<sequence>MAGKQRHIGIEVCKLCVRAHGSASRSRLAALSFTRRARIGTVRQRERNTALRASSTIACARAPSATHPEAPR</sequence>
<protein>
    <submittedName>
        <fullName evidence="1">Uncharacterized protein</fullName>
    </submittedName>
</protein>
<dbReference type="EMBL" id="CADEBD010000294">
    <property type="protein sequence ID" value="CAB3234124.1"/>
    <property type="molecule type" value="Genomic_DNA"/>
</dbReference>
<dbReference type="OrthoDB" id="3638488at2759"/>
<dbReference type="Proteomes" id="UP000494256">
    <property type="component" value="Unassembled WGS sequence"/>
</dbReference>
<evidence type="ECO:0000313" key="2">
    <source>
        <dbReference type="Proteomes" id="UP000494256"/>
    </source>
</evidence>
<evidence type="ECO:0000313" key="1">
    <source>
        <dbReference type="EMBL" id="CAB3234124.1"/>
    </source>
</evidence>
<name>A0A8S0ZMX6_ARCPL</name>
<proteinExistence type="predicted"/>
<reference evidence="1 2" key="1">
    <citation type="submission" date="2020-04" db="EMBL/GenBank/DDBJ databases">
        <authorList>
            <person name="Wallbank WR R."/>
            <person name="Pardo Diaz C."/>
            <person name="Kozak K."/>
            <person name="Martin S."/>
            <person name="Jiggins C."/>
            <person name="Moest M."/>
            <person name="Warren A I."/>
            <person name="Byers J.R.P. K."/>
            <person name="Montejo-Kovacevich G."/>
            <person name="Yen C E."/>
        </authorList>
    </citation>
    <scope>NUCLEOTIDE SEQUENCE [LARGE SCALE GENOMIC DNA]</scope>
</reference>
<gene>
    <name evidence="1" type="ORF">APLA_LOCUS6428</name>
</gene>
<dbReference type="AlphaFoldDB" id="A0A8S0ZMX6"/>
<accession>A0A8S0ZMX6</accession>
<organism evidence="1 2">
    <name type="scientific">Arctia plantaginis</name>
    <name type="common">Wood tiger moth</name>
    <name type="synonym">Phalaena plantaginis</name>
    <dbReference type="NCBI Taxonomy" id="874455"/>
    <lineage>
        <taxon>Eukaryota</taxon>
        <taxon>Metazoa</taxon>
        <taxon>Ecdysozoa</taxon>
        <taxon>Arthropoda</taxon>
        <taxon>Hexapoda</taxon>
        <taxon>Insecta</taxon>
        <taxon>Pterygota</taxon>
        <taxon>Neoptera</taxon>
        <taxon>Endopterygota</taxon>
        <taxon>Lepidoptera</taxon>
        <taxon>Glossata</taxon>
        <taxon>Ditrysia</taxon>
        <taxon>Noctuoidea</taxon>
        <taxon>Erebidae</taxon>
        <taxon>Arctiinae</taxon>
        <taxon>Arctia</taxon>
    </lineage>
</organism>
<comment type="caution">
    <text evidence="1">The sequence shown here is derived from an EMBL/GenBank/DDBJ whole genome shotgun (WGS) entry which is preliminary data.</text>
</comment>